<organism evidence="2 3">
    <name type="scientific">Flavobacterium profundi</name>
    <dbReference type="NCBI Taxonomy" id="1774945"/>
    <lineage>
        <taxon>Bacteria</taxon>
        <taxon>Pseudomonadati</taxon>
        <taxon>Bacteroidota</taxon>
        <taxon>Flavobacteriia</taxon>
        <taxon>Flavobacteriales</taxon>
        <taxon>Flavobacteriaceae</taxon>
        <taxon>Flavobacterium</taxon>
    </lineage>
</organism>
<feature type="transmembrane region" description="Helical" evidence="1">
    <location>
        <begin position="163"/>
        <end position="181"/>
    </location>
</feature>
<evidence type="ECO:0008006" key="4">
    <source>
        <dbReference type="Google" id="ProtNLM"/>
    </source>
</evidence>
<keyword evidence="1" id="KW-0472">Membrane</keyword>
<sequence>MKYFKNLLDFYIESSLHVALAVYALLRITFLKLNIPYNENVAYFGFFGTIVGYNFVKYDDLARVKKVKLNTMFKAIIALSFVSFLGALYSFLQLKTKTKFIGFVALGLTILYTLPFFPKKSNLRNWSGVKIYLVAIVWVAVTVFLPVLNGNYSFDSLVLLKSIQRFIFVFVLMLIFEIIDLQVDAKNLQTIPQQIGVKNTKVLAYFLLLLFLALDFLKENATQKHILATFLIATLISGFTWFANPKRNSYYTSFWVESVPIIWLLVLLLL</sequence>
<feature type="transmembrane region" description="Helical" evidence="1">
    <location>
        <begin position="7"/>
        <end position="28"/>
    </location>
</feature>
<feature type="transmembrane region" description="Helical" evidence="1">
    <location>
        <begin position="100"/>
        <end position="117"/>
    </location>
</feature>
<dbReference type="Proteomes" id="UP000431264">
    <property type="component" value="Unassembled WGS sequence"/>
</dbReference>
<feature type="transmembrane region" description="Helical" evidence="1">
    <location>
        <begin position="40"/>
        <end position="56"/>
    </location>
</feature>
<protein>
    <recommendedName>
        <fullName evidence="4">Prenyltransferase</fullName>
    </recommendedName>
</protein>
<name>A0A6I4IIY2_9FLAO</name>
<feature type="transmembrane region" description="Helical" evidence="1">
    <location>
        <begin position="250"/>
        <end position="269"/>
    </location>
</feature>
<evidence type="ECO:0000313" key="3">
    <source>
        <dbReference type="Proteomes" id="UP000431264"/>
    </source>
</evidence>
<evidence type="ECO:0000256" key="1">
    <source>
        <dbReference type="SAM" id="Phobius"/>
    </source>
</evidence>
<gene>
    <name evidence="2" type="ORF">GOQ30_01925</name>
</gene>
<feature type="transmembrane region" description="Helical" evidence="1">
    <location>
        <begin position="224"/>
        <end position="243"/>
    </location>
</feature>
<dbReference type="RefSeq" id="WP_140996312.1">
    <property type="nucleotide sequence ID" value="NZ_VDCZ01000001.1"/>
</dbReference>
<evidence type="ECO:0000313" key="2">
    <source>
        <dbReference type="EMBL" id="MVO07921.1"/>
    </source>
</evidence>
<feature type="transmembrane region" description="Helical" evidence="1">
    <location>
        <begin position="202"/>
        <end position="218"/>
    </location>
</feature>
<keyword evidence="1" id="KW-1133">Transmembrane helix</keyword>
<dbReference type="AlphaFoldDB" id="A0A6I4IIY2"/>
<comment type="caution">
    <text evidence="2">The sequence shown here is derived from an EMBL/GenBank/DDBJ whole genome shotgun (WGS) entry which is preliminary data.</text>
</comment>
<feature type="transmembrane region" description="Helical" evidence="1">
    <location>
        <begin position="129"/>
        <end position="148"/>
    </location>
</feature>
<accession>A0A6I4IIY2</accession>
<dbReference type="OrthoDB" id="1467772at2"/>
<keyword evidence="1" id="KW-0812">Transmembrane</keyword>
<proteinExistence type="predicted"/>
<feature type="transmembrane region" description="Helical" evidence="1">
    <location>
        <begin position="76"/>
        <end position="94"/>
    </location>
</feature>
<keyword evidence="3" id="KW-1185">Reference proteome</keyword>
<reference evidence="3" key="1">
    <citation type="submission" date="2019-05" db="EMBL/GenBank/DDBJ databases">
        <title>Flavobacterium profundi sp. nov., isolated from a deep-sea seamount.</title>
        <authorList>
            <person name="Zhang D.-C."/>
        </authorList>
    </citation>
    <scope>NUCLEOTIDE SEQUENCE [LARGE SCALE GENOMIC DNA]</scope>
    <source>
        <strain evidence="3">TP390</strain>
    </source>
</reference>
<dbReference type="EMBL" id="WQLW01000001">
    <property type="protein sequence ID" value="MVO07921.1"/>
    <property type="molecule type" value="Genomic_DNA"/>
</dbReference>